<dbReference type="PANTHER" id="PTHR10803">
    <property type="entry name" value="ARSENICAL PUMP-DRIVING ATPASE ARSENITE-TRANSLOCATING ATPASE"/>
    <property type="match status" value="1"/>
</dbReference>
<sequence>MTDPSTDLPPAVAVPDGVTGLELEPILTDPKVRILICCGSGGVGKTTMSAALALRAARAGRKVVVITIDPARRLAQSLGIEELDNVPRPVDLGPLDELGGREDGLG</sequence>
<name>A0A9D1H1B5_9ACTN</name>
<proteinExistence type="predicted"/>
<dbReference type="Pfam" id="PF02374">
    <property type="entry name" value="ArsA_ATPase"/>
    <property type="match status" value="1"/>
</dbReference>
<dbReference type="InterPro" id="IPR016300">
    <property type="entry name" value="ATPase_ArsA/GET3"/>
</dbReference>
<dbReference type="AlphaFoldDB" id="A0A9D1H1B5"/>
<dbReference type="InterPro" id="IPR025723">
    <property type="entry name" value="ArsA/GET3_ATPase-like"/>
</dbReference>
<evidence type="ECO:0000313" key="3">
    <source>
        <dbReference type="Proteomes" id="UP000886842"/>
    </source>
</evidence>
<feature type="non-terminal residue" evidence="2">
    <location>
        <position position="106"/>
    </location>
</feature>
<dbReference type="InterPro" id="IPR027417">
    <property type="entry name" value="P-loop_NTPase"/>
</dbReference>
<feature type="domain" description="ArsA/GET3 Anion-transporting ATPase-like" evidence="1">
    <location>
        <begin position="33"/>
        <end position="82"/>
    </location>
</feature>
<dbReference type="EMBL" id="DVLP01000417">
    <property type="protein sequence ID" value="HIT76783.1"/>
    <property type="molecule type" value="Genomic_DNA"/>
</dbReference>
<dbReference type="Proteomes" id="UP000886842">
    <property type="component" value="Unassembled WGS sequence"/>
</dbReference>
<dbReference type="Gene3D" id="3.40.50.300">
    <property type="entry name" value="P-loop containing nucleotide triphosphate hydrolases"/>
    <property type="match status" value="1"/>
</dbReference>
<dbReference type="SUPFAM" id="SSF52540">
    <property type="entry name" value="P-loop containing nucleoside triphosphate hydrolases"/>
    <property type="match status" value="1"/>
</dbReference>
<dbReference type="PANTHER" id="PTHR10803:SF26">
    <property type="entry name" value="ANION TRANSPORTER ATPASE-RELATED"/>
    <property type="match status" value="1"/>
</dbReference>
<evidence type="ECO:0000259" key="1">
    <source>
        <dbReference type="Pfam" id="PF02374"/>
    </source>
</evidence>
<reference evidence="2" key="2">
    <citation type="journal article" date="2021" name="PeerJ">
        <title>Extensive microbial diversity within the chicken gut microbiome revealed by metagenomics and culture.</title>
        <authorList>
            <person name="Gilroy R."/>
            <person name="Ravi A."/>
            <person name="Getino M."/>
            <person name="Pursley I."/>
            <person name="Horton D.L."/>
            <person name="Alikhan N.F."/>
            <person name="Baker D."/>
            <person name="Gharbi K."/>
            <person name="Hall N."/>
            <person name="Watson M."/>
            <person name="Adriaenssens E.M."/>
            <person name="Foster-Nyarko E."/>
            <person name="Jarju S."/>
            <person name="Secka A."/>
            <person name="Antonio M."/>
            <person name="Oren A."/>
            <person name="Chaudhuri R.R."/>
            <person name="La Ragione R."/>
            <person name="Hildebrand F."/>
            <person name="Pallen M.J."/>
        </authorList>
    </citation>
    <scope>NUCLEOTIDE SEQUENCE</scope>
    <source>
        <strain evidence="2">ChiGjej1B1-24693</strain>
    </source>
</reference>
<dbReference type="GO" id="GO:0016887">
    <property type="term" value="F:ATP hydrolysis activity"/>
    <property type="evidence" value="ECO:0007669"/>
    <property type="project" value="InterPro"/>
</dbReference>
<protein>
    <submittedName>
        <fullName evidence="2">AAA family ATPase</fullName>
    </submittedName>
</protein>
<evidence type="ECO:0000313" key="2">
    <source>
        <dbReference type="EMBL" id="HIT76783.1"/>
    </source>
</evidence>
<accession>A0A9D1H1B5</accession>
<dbReference type="GO" id="GO:0005524">
    <property type="term" value="F:ATP binding"/>
    <property type="evidence" value="ECO:0007669"/>
    <property type="project" value="InterPro"/>
</dbReference>
<organism evidence="2 3">
    <name type="scientific">Candidatus Avipropionibacterium avicola</name>
    <dbReference type="NCBI Taxonomy" id="2840701"/>
    <lineage>
        <taxon>Bacteria</taxon>
        <taxon>Bacillati</taxon>
        <taxon>Actinomycetota</taxon>
        <taxon>Actinomycetes</taxon>
        <taxon>Propionibacteriales</taxon>
        <taxon>Propionibacteriaceae</taxon>
        <taxon>Propionibacteriaceae incertae sedis</taxon>
        <taxon>Candidatus Avipropionibacterium</taxon>
    </lineage>
</organism>
<comment type="caution">
    <text evidence="2">The sequence shown here is derived from an EMBL/GenBank/DDBJ whole genome shotgun (WGS) entry which is preliminary data.</text>
</comment>
<reference evidence="2" key="1">
    <citation type="submission" date="2020-10" db="EMBL/GenBank/DDBJ databases">
        <authorList>
            <person name="Gilroy R."/>
        </authorList>
    </citation>
    <scope>NUCLEOTIDE SEQUENCE</scope>
    <source>
        <strain evidence="2">ChiGjej1B1-24693</strain>
    </source>
</reference>
<gene>
    <name evidence="2" type="ORF">IAA98_14480</name>
</gene>